<keyword evidence="4 10" id="KW-0812">Transmembrane</keyword>
<dbReference type="AlphaFoldDB" id="G8H2W1"/>
<keyword evidence="7 10" id="KW-0472">Membrane</keyword>
<dbReference type="Pfam" id="PF02076">
    <property type="entry name" value="STE3"/>
    <property type="match status" value="1"/>
</dbReference>
<comment type="subcellular location">
    <subcellularLocation>
        <location evidence="1">Membrane</location>
        <topology evidence="1">Multi-pass membrane protein</topology>
    </subcellularLocation>
</comment>
<dbReference type="PANTHER" id="PTHR28097:SF1">
    <property type="entry name" value="PHEROMONE A FACTOR RECEPTOR"/>
    <property type="match status" value="1"/>
</dbReference>
<comment type="similarity">
    <text evidence="2">Belongs to the G-protein coupled receptor 4 family.</text>
</comment>
<feature type="transmembrane region" description="Helical" evidence="10">
    <location>
        <begin position="111"/>
        <end position="131"/>
    </location>
</feature>
<keyword evidence="5 10" id="KW-1133">Transmembrane helix</keyword>
<feature type="transmembrane region" description="Helical" evidence="10">
    <location>
        <begin position="34"/>
        <end position="54"/>
    </location>
</feature>
<evidence type="ECO:0000256" key="2">
    <source>
        <dbReference type="ARBA" id="ARBA00011085"/>
    </source>
</evidence>
<feature type="transmembrane region" description="Helical" evidence="10">
    <location>
        <begin position="271"/>
        <end position="289"/>
    </location>
</feature>
<keyword evidence="8 11" id="KW-0675">Receptor</keyword>
<keyword evidence="9" id="KW-0807">Transducer</keyword>
<evidence type="ECO:0000256" key="1">
    <source>
        <dbReference type="ARBA" id="ARBA00004141"/>
    </source>
</evidence>
<evidence type="ECO:0000313" key="11">
    <source>
        <dbReference type="EMBL" id="AER30317.1"/>
    </source>
</evidence>
<name>G8H2W1_9BASI</name>
<organism evidence="11">
    <name type="scientific">Rhodotorula sphaerocarpa</name>
    <dbReference type="NCBI Taxonomy" id="86839"/>
    <lineage>
        <taxon>Eukaryota</taxon>
        <taxon>Fungi</taxon>
        <taxon>Dikarya</taxon>
        <taxon>Basidiomycota</taxon>
        <taxon>Pucciniomycotina</taxon>
        <taxon>Microbotryomycetes</taxon>
        <taxon>Sporidiobolales</taxon>
        <taxon>Sporidiobolaceae</taxon>
        <taxon>Rhodotorula</taxon>
    </lineage>
</organism>
<reference evidence="11" key="1">
    <citation type="journal article" date="2011" name="BMC Evol. Biol.">
        <title>Evidence for maintenance of sex determinants but not of sexual stages in red yeasts, a group of early diverged basidiomycetes.</title>
        <authorList>
            <person name="Coelho M.A."/>
            <person name="Goncalves P."/>
            <person name="Sampaio J.P."/>
        </authorList>
    </citation>
    <scope>NUCLEOTIDE SEQUENCE</scope>
    <source>
        <strain evidence="11">PYCC 2988</strain>
    </source>
</reference>
<dbReference type="GO" id="GO:0005886">
    <property type="term" value="C:plasma membrane"/>
    <property type="evidence" value="ECO:0007669"/>
    <property type="project" value="TreeGrafter"/>
</dbReference>
<protein>
    <submittedName>
        <fullName evidence="11">Mating pheromone receptor a1</fullName>
    </submittedName>
</protein>
<dbReference type="PRINTS" id="PR00899">
    <property type="entry name" value="GPCRSTE3"/>
</dbReference>
<dbReference type="GO" id="GO:0000750">
    <property type="term" value="P:pheromone-dependent signal transduction involved in conjugation with cellular fusion"/>
    <property type="evidence" value="ECO:0007669"/>
    <property type="project" value="TreeGrafter"/>
</dbReference>
<evidence type="ECO:0000256" key="7">
    <source>
        <dbReference type="ARBA" id="ARBA00023136"/>
    </source>
</evidence>
<feature type="transmembrane region" description="Helical" evidence="10">
    <location>
        <begin position="151"/>
        <end position="182"/>
    </location>
</feature>
<proteinExistence type="inferred from homology"/>
<evidence type="ECO:0000256" key="6">
    <source>
        <dbReference type="ARBA" id="ARBA00023040"/>
    </source>
</evidence>
<dbReference type="GO" id="GO:0004933">
    <property type="term" value="F:mating-type a-factor pheromone receptor activity"/>
    <property type="evidence" value="ECO:0007669"/>
    <property type="project" value="InterPro"/>
</dbReference>
<evidence type="ECO:0000256" key="5">
    <source>
        <dbReference type="ARBA" id="ARBA00022989"/>
    </source>
</evidence>
<evidence type="ECO:0000256" key="4">
    <source>
        <dbReference type="ARBA" id="ARBA00022692"/>
    </source>
</evidence>
<evidence type="ECO:0000256" key="9">
    <source>
        <dbReference type="ARBA" id="ARBA00023224"/>
    </source>
</evidence>
<accession>G8H2W1</accession>
<dbReference type="CDD" id="cd14966">
    <property type="entry name" value="7tmD_STE3"/>
    <property type="match status" value="1"/>
</dbReference>
<dbReference type="PRINTS" id="PR00900">
    <property type="entry name" value="PHEROMONEAR"/>
</dbReference>
<evidence type="ECO:0000256" key="8">
    <source>
        <dbReference type="ARBA" id="ARBA00023170"/>
    </source>
</evidence>
<keyword evidence="6" id="KW-0297">G-protein coupled receptor</keyword>
<dbReference type="InterPro" id="IPR001499">
    <property type="entry name" value="GPCR_STE3"/>
</dbReference>
<evidence type="ECO:0000256" key="10">
    <source>
        <dbReference type="SAM" id="Phobius"/>
    </source>
</evidence>
<sequence length="369" mass="41420">MSGTAFVVCNFLAIAFLAVPTPWHWSARNTATLLFIFWCAVTIIPMALNSAIWYHHPHVRAPVYCDIVTKLRVGGDIGIPASIFCINRQLEAIAAARQAQFSGRDRRRQRLIELAIGLGFPVLIMILHVVVQGHRYDIVQGVGCIPAYYWSLPLIFIIWIWPIVFYLAAAVYAVLAFRLFVARRFQFARLLESSKSAISTGRFVRLIALSVFQIAYSLPVALYIHISQLRNQKLKAYNGWTSVHFDFNYVGVVTFADLRRVSASDEALSQLSYWSYAISCALFFIFFGLGEESVANYKRGFYGALRKLGGRRMESSAGKTGTDPVQISLPELSHAESSDFGYEHDKHPRIDASHFSGVVVTVHEDKATV</sequence>
<feature type="transmembrane region" description="Helical" evidence="10">
    <location>
        <begin position="203"/>
        <end position="226"/>
    </location>
</feature>
<dbReference type="InterPro" id="IPR001546">
    <property type="entry name" value="GPCR_Pheromne_A_rcpt"/>
</dbReference>
<gene>
    <name evidence="11" type="primary">STE3</name>
</gene>
<dbReference type="PANTHER" id="PTHR28097">
    <property type="entry name" value="PHEROMONE A FACTOR RECEPTOR"/>
    <property type="match status" value="1"/>
</dbReference>
<keyword evidence="3" id="KW-0589">Pheromone response</keyword>
<dbReference type="EMBL" id="JN246664">
    <property type="protein sequence ID" value="AER30317.1"/>
    <property type="molecule type" value="Genomic_DNA"/>
</dbReference>
<evidence type="ECO:0000256" key="3">
    <source>
        <dbReference type="ARBA" id="ARBA00022507"/>
    </source>
</evidence>